<reference evidence="1 2" key="1">
    <citation type="submission" date="2016-03" db="EMBL/GenBank/DDBJ databases">
        <title>Comparative genomics of the ectomycorrhizal sister species Rhizopogon vinicolor and Rhizopogon vesiculosus (Basidiomycota: Boletales) reveals a divergence of the mating type B locus.</title>
        <authorList>
            <person name="Mujic A.B."/>
            <person name="Kuo A."/>
            <person name="Tritt A."/>
            <person name="Lipzen A."/>
            <person name="Chen C."/>
            <person name="Johnson J."/>
            <person name="Sharma A."/>
            <person name="Barry K."/>
            <person name="Grigoriev I.V."/>
            <person name="Spatafora J.W."/>
        </authorList>
    </citation>
    <scope>NUCLEOTIDE SEQUENCE [LARGE SCALE GENOMIC DNA]</scope>
    <source>
        <strain evidence="1 2">AM-OR11-056</strain>
    </source>
</reference>
<comment type="caution">
    <text evidence="1">The sequence shown here is derived from an EMBL/GenBank/DDBJ whole genome shotgun (WGS) entry which is preliminary data.</text>
</comment>
<gene>
    <name evidence="1" type="ORF">AZE42_04745</name>
</gene>
<dbReference type="AlphaFoldDB" id="A0A1J8QJP7"/>
<accession>A0A1J8QJP7</accession>
<evidence type="ECO:0000313" key="2">
    <source>
        <dbReference type="Proteomes" id="UP000183567"/>
    </source>
</evidence>
<dbReference type="OrthoDB" id="2634696at2759"/>
<dbReference type="EMBL" id="LVVM01004839">
    <property type="protein sequence ID" value="OJA11988.1"/>
    <property type="molecule type" value="Genomic_DNA"/>
</dbReference>
<protein>
    <submittedName>
        <fullName evidence="1">Uncharacterized protein</fullName>
    </submittedName>
</protein>
<dbReference type="Proteomes" id="UP000183567">
    <property type="component" value="Unassembled WGS sequence"/>
</dbReference>
<organism evidence="1 2">
    <name type="scientific">Rhizopogon vesiculosus</name>
    <dbReference type="NCBI Taxonomy" id="180088"/>
    <lineage>
        <taxon>Eukaryota</taxon>
        <taxon>Fungi</taxon>
        <taxon>Dikarya</taxon>
        <taxon>Basidiomycota</taxon>
        <taxon>Agaricomycotina</taxon>
        <taxon>Agaricomycetes</taxon>
        <taxon>Agaricomycetidae</taxon>
        <taxon>Boletales</taxon>
        <taxon>Suillineae</taxon>
        <taxon>Rhizopogonaceae</taxon>
        <taxon>Rhizopogon</taxon>
    </lineage>
</organism>
<keyword evidence="2" id="KW-1185">Reference proteome</keyword>
<proteinExistence type="predicted"/>
<evidence type="ECO:0000313" key="1">
    <source>
        <dbReference type="EMBL" id="OJA11988.1"/>
    </source>
</evidence>
<name>A0A1J8QJP7_9AGAM</name>
<sequence>MIIPVPYTVYDSSTIIYTDSIPPTPQQPLPPHPTHTFNPDARYPILDLSARAEEEWDANLARASRMLPEAVREYHRRYAKAPPPGFDMVSSSHRSYHLPTLCPTSPLTHSLSLN</sequence>